<evidence type="ECO:0000256" key="1">
    <source>
        <dbReference type="SAM" id="Phobius"/>
    </source>
</evidence>
<organism evidence="2 3">
    <name type="scientific">Brassica cretica</name>
    <name type="common">Mustard</name>
    <dbReference type="NCBI Taxonomy" id="69181"/>
    <lineage>
        <taxon>Eukaryota</taxon>
        <taxon>Viridiplantae</taxon>
        <taxon>Streptophyta</taxon>
        <taxon>Embryophyta</taxon>
        <taxon>Tracheophyta</taxon>
        <taxon>Spermatophyta</taxon>
        <taxon>Magnoliopsida</taxon>
        <taxon>eudicotyledons</taxon>
        <taxon>Gunneridae</taxon>
        <taxon>Pentapetalae</taxon>
        <taxon>rosids</taxon>
        <taxon>malvids</taxon>
        <taxon>Brassicales</taxon>
        <taxon>Brassicaceae</taxon>
        <taxon>Brassiceae</taxon>
        <taxon>Brassica</taxon>
    </lineage>
</organism>
<accession>A0A8S9NRP0</accession>
<gene>
    <name evidence="2" type="ORF">F2Q69_00040933</name>
</gene>
<protein>
    <submittedName>
        <fullName evidence="2">Uncharacterized protein</fullName>
    </submittedName>
</protein>
<evidence type="ECO:0000313" key="3">
    <source>
        <dbReference type="Proteomes" id="UP000712600"/>
    </source>
</evidence>
<sequence>MLFSTNCGSPLDLSWVLVLAVLLGGSTIGGSPLDLSTVIVSALLLSAVLLGGSTLGARDLSSLSISHRPRVLRLSRSPHGPLLNARRFSSRSLVGSRLGPSPLRGSPRRFDSQRFDSRCFTSPSLQG</sequence>
<evidence type="ECO:0000313" key="2">
    <source>
        <dbReference type="EMBL" id="KAF3504627.1"/>
    </source>
</evidence>
<keyword evidence="1" id="KW-0472">Membrane</keyword>
<feature type="transmembrane region" description="Helical" evidence="1">
    <location>
        <begin position="35"/>
        <end position="57"/>
    </location>
</feature>
<keyword evidence="1" id="KW-0812">Transmembrane</keyword>
<feature type="transmembrane region" description="Helical" evidence="1">
    <location>
        <begin position="12"/>
        <end position="29"/>
    </location>
</feature>
<proteinExistence type="predicted"/>
<dbReference type="Proteomes" id="UP000712600">
    <property type="component" value="Unassembled WGS sequence"/>
</dbReference>
<name>A0A8S9NRP0_BRACR</name>
<dbReference type="AlphaFoldDB" id="A0A8S9NRP0"/>
<reference evidence="2" key="1">
    <citation type="submission" date="2019-12" db="EMBL/GenBank/DDBJ databases">
        <title>Genome sequencing and annotation of Brassica cretica.</title>
        <authorList>
            <person name="Studholme D.J."/>
            <person name="Sarris P."/>
        </authorList>
    </citation>
    <scope>NUCLEOTIDE SEQUENCE</scope>
    <source>
        <strain evidence="2">PFS-109/04</strain>
        <tissue evidence="2">Leaf</tissue>
    </source>
</reference>
<keyword evidence="1" id="KW-1133">Transmembrane helix</keyword>
<comment type="caution">
    <text evidence="2">The sequence shown here is derived from an EMBL/GenBank/DDBJ whole genome shotgun (WGS) entry which is preliminary data.</text>
</comment>
<dbReference type="EMBL" id="QGKX02001621">
    <property type="protein sequence ID" value="KAF3504627.1"/>
    <property type="molecule type" value="Genomic_DNA"/>
</dbReference>